<dbReference type="EMBL" id="WUUL01000008">
    <property type="protein sequence ID" value="MXQ54666.1"/>
    <property type="molecule type" value="Genomic_DNA"/>
</dbReference>
<keyword evidence="2" id="KW-1185">Reference proteome</keyword>
<protein>
    <recommendedName>
        <fullName evidence="3">EthD domain-containing protein</fullName>
    </recommendedName>
</protein>
<proteinExistence type="predicted"/>
<dbReference type="Proteomes" id="UP000430692">
    <property type="component" value="Unassembled WGS sequence"/>
</dbReference>
<gene>
    <name evidence="1" type="ORF">GSM42_13260</name>
</gene>
<name>A0A6I4VXR0_9BACL</name>
<accession>A0A6I4VXR0</accession>
<evidence type="ECO:0000313" key="1">
    <source>
        <dbReference type="EMBL" id="MXQ54666.1"/>
    </source>
</evidence>
<evidence type="ECO:0000313" key="2">
    <source>
        <dbReference type="Proteomes" id="UP000430692"/>
    </source>
</evidence>
<dbReference type="RefSeq" id="WP_160802011.1">
    <property type="nucleotide sequence ID" value="NZ_WUUL01000008.1"/>
</dbReference>
<evidence type="ECO:0008006" key="3">
    <source>
        <dbReference type="Google" id="ProtNLM"/>
    </source>
</evidence>
<comment type="caution">
    <text evidence="1">The sequence shown here is derived from an EMBL/GenBank/DDBJ whole genome shotgun (WGS) entry which is preliminary data.</text>
</comment>
<organism evidence="1 2">
    <name type="scientific">Shimazuella alba</name>
    <dbReference type="NCBI Taxonomy" id="2690964"/>
    <lineage>
        <taxon>Bacteria</taxon>
        <taxon>Bacillati</taxon>
        <taxon>Bacillota</taxon>
        <taxon>Bacilli</taxon>
        <taxon>Bacillales</taxon>
        <taxon>Thermoactinomycetaceae</taxon>
        <taxon>Shimazuella</taxon>
    </lineage>
</organism>
<dbReference type="Gene3D" id="3.30.70.100">
    <property type="match status" value="1"/>
</dbReference>
<reference evidence="1 2" key="1">
    <citation type="submission" date="2019-12" db="EMBL/GenBank/DDBJ databases">
        <title>Whole-genome analyses of novel actinobacteria.</title>
        <authorList>
            <person name="Sahin N."/>
            <person name="Saygin H."/>
        </authorList>
    </citation>
    <scope>NUCLEOTIDE SEQUENCE [LARGE SCALE GENOMIC DNA]</scope>
    <source>
        <strain evidence="1 2">KC615</strain>
    </source>
</reference>
<dbReference type="AlphaFoldDB" id="A0A6I4VXR0"/>
<sequence>MMKLEALFTVTTDKDTFKHHIHHQILPYVYKMPYIDKIELTPFFDTPNDIQEQFLEKPIHYQLALYMKEEDVRSAFASESGQELAAYLRSLGDFMTTAAGDTKVFYRWDLEQLKG</sequence>